<dbReference type="InterPro" id="IPR023064">
    <property type="entry name" value="D-ribose_pyranase"/>
</dbReference>
<keyword evidence="3" id="KW-0119">Carbohydrate metabolism</keyword>
<keyword evidence="2" id="KW-0413">Isomerase</keyword>
<organism evidence="4">
    <name type="scientific">mine drainage metagenome</name>
    <dbReference type="NCBI Taxonomy" id="410659"/>
    <lineage>
        <taxon>unclassified sequences</taxon>
        <taxon>metagenomes</taxon>
        <taxon>ecological metagenomes</taxon>
    </lineage>
</organism>
<dbReference type="GO" id="GO:0019303">
    <property type="term" value="P:D-ribose catabolic process"/>
    <property type="evidence" value="ECO:0007669"/>
    <property type="project" value="TreeGrafter"/>
</dbReference>
<keyword evidence="1" id="KW-0963">Cytoplasm</keyword>
<evidence type="ECO:0000256" key="2">
    <source>
        <dbReference type="ARBA" id="ARBA00023235"/>
    </source>
</evidence>
<dbReference type="SUPFAM" id="SSF102546">
    <property type="entry name" value="RbsD-like"/>
    <property type="match status" value="1"/>
</dbReference>
<comment type="caution">
    <text evidence="4">The sequence shown here is derived from an EMBL/GenBank/DDBJ whole genome shotgun (WGS) entry which is preliminary data.</text>
</comment>
<accession>E6PWZ5</accession>
<dbReference type="GO" id="GO:0005829">
    <property type="term" value="C:cytosol"/>
    <property type="evidence" value="ECO:0007669"/>
    <property type="project" value="TreeGrafter"/>
</dbReference>
<evidence type="ECO:0000256" key="1">
    <source>
        <dbReference type="ARBA" id="ARBA00022490"/>
    </source>
</evidence>
<dbReference type="PANTHER" id="PTHR37831">
    <property type="entry name" value="D-RIBOSE PYRANASE"/>
    <property type="match status" value="1"/>
</dbReference>
<dbReference type="InterPro" id="IPR023750">
    <property type="entry name" value="RbsD-like_sf"/>
</dbReference>
<dbReference type="GO" id="GO:0016872">
    <property type="term" value="F:intramolecular lyase activity"/>
    <property type="evidence" value="ECO:0007669"/>
    <property type="project" value="InterPro"/>
</dbReference>
<dbReference type="AlphaFoldDB" id="E6PWZ5"/>
<protein>
    <submittedName>
        <fullName evidence="4">Putative cytoplasmic sugar-binding protein</fullName>
    </submittedName>
</protein>
<dbReference type="EMBL" id="CABN01000015">
    <property type="protein sequence ID" value="CBH99454.1"/>
    <property type="molecule type" value="Genomic_DNA"/>
</dbReference>
<dbReference type="GO" id="GO:0016866">
    <property type="term" value="F:intramolecular transferase activity"/>
    <property type="evidence" value="ECO:0007669"/>
    <property type="project" value="TreeGrafter"/>
</dbReference>
<dbReference type="PANTHER" id="PTHR37831:SF1">
    <property type="entry name" value="D-RIBOSE PYRANASE"/>
    <property type="match status" value="1"/>
</dbReference>
<dbReference type="GO" id="GO:0048029">
    <property type="term" value="F:monosaccharide binding"/>
    <property type="evidence" value="ECO:0007669"/>
    <property type="project" value="InterPro"/>
</dbReference>
<sequence>MLQTGILNPHINSLLSRVRHTNLLVIADRGFPYWPMIETVDISLTDDIPRVLDVLRAIQRNFTIGACYVAEEFRTESSAAARMEFFDAMRHTPITFEPHAQFKQRVPRAIGLIRTADTTPYANMILESA</sequence>
<name>E6PWZ5_9ZZZZ</name>
<dbReference type="Pfam" id="PF05025">
    <property type="entry name" value="RbsD_FucU"/>
    <property type="match status" value="1"/>
</dbReference>
<dbReference type="Gene3D" id="3.40.1650.10">
    <property type="entry name" value="RbsD-like domain"/>
    <property type="match status" value="1"/>
</dbReference>
<reference evidence="4" key="1">
    <citation type="submission" date="2009-10" db="EMBL/GenBank/DDBJ databases">
        <title>Diversity of trophic interactions inside an arsenic-rich microbial ecosystem.</title>
        <authorList>
            <person name="Bertin P.N."/>
            <person name="Heinrich-Salmeron A."/>
            <person name="Pelletier E."/>
            <person name="Goulhen-Chollet F."/>
            <person name="Arsene-Ploetze F."/>
            <person name="Gallien S."/>
            <person name="Calteau A."/>
            <person name="Vallenet D."/>
            <person name="Casiot C."/>
            <person name="Chane-Woon-Ming B."/>
            <person name="Giloteaux L."/>
            <person name="Barakat M."/>
            <person name="Bonnefoy V."/>
            <person name="Bruneel O."/>
            <person name="Chandler M."/>
            <person name="Cleiss J."/>
            <person name="Duran R."/>
            <person name="Elbaz-Poulichet F."/>
            <person name="Fonknechten N."/>
            <person name="Lauga B."/>
            <person name="Mornico D."/>
            <person name="Ortet P."/>
            <person name="Schaeffer C."/>
            <person name="Siguier P."/>
            <person name="Alexander Thil Smith A."/>
            <person name="Van Dorsselaer A."/>
            <person name="Weissenbach J."/>
            <person name="Medigue C."/>
            <person name="Le Paslier D."/>
        </authorList>
    </citation>
    <scope>NUCLEOTIDE SEQUENCE</scope>
</reference>
<proteinExistence type="predicted"/>
<gene>
    <name evidence="4" type="primary">rbsD</name>
    <name evidence="4" type="ORF">CARN3_0375</name>
</gene>
<evidence type="ECO:0000313" key="4">
    <source>
        <dbReference type="EMBL" id="CBH99454.1"/>
    </source>
</evidence>
<evidence type="ECO:0000256" key="3">
    <source>
        <dbReference type="ARBA" id="ARBA00023277"/>
    </source>
</evidence>
<dbReference type="InterPro" id="IPR007721">
    <property type="entry name" value="RbsD_FucU"/>
</dbReference>